<feature type="transmembrane region" description="Helical" evidence="1">
    <location>
        <begin position="267"/>
        <end position="287"/>
    </location>
</feature>
<comment type="caution">
    <text evidence="2">The sequence shown here is derived from an EMBL/GenBank/DDBJ whole genome shotgun (WGS) entry which is preliminary data.</text>
</comment>
<organism evidence="2 3">
    <name type="scientific">Acidiphilium rubrum</name>
    <dbReference type="NCBI Taxonomy" id="526"/>
    <lineage>
        <taxon>Bacteria</taxon>
        <taxon>Pseudomonadati</taxon>
        <taxon>Pseudomonadota</taxon>
        <taxon>Alphaproteobacteria</taxon>
        <taxon>Acetobacterales</taxon>
        <taxon>Acidocellaceae</taxon>
        <taxon>Acidiphilium</taxon>
    </lineage>
</organism>
<gene>
    <name evidence="2" type="ORF">SAMN05421828_103196</name>
</gene>
<dbReference type="Proteomes" id="UP000186308">
    <property type="component" value="Unassembled WGS sequence"/>
</dbReference>
<proteinExistence type="predicted"/>
<evidence type="ECO:0000256" key="1">
    <source>
        <dbReference type="SAM" id="Phobius"/>
    </source>
</evidence>
<keyword evidence="2" id="KW-0456">Lyase</keyword>
<accession>A0A8G2CJV4</accession>
<feature type="transmembrane region" description="Helical" evidence="1">
    <location>
        <begin position="134"/>
        <end position="153"/>
    </location>
</feature>
<evidence type="ECO:0000313" key="3">
    <source>
        <dbReference type="Proteomes" id="UP000186308"/>
    </source>
</evidence>
<feature type="transmembrane region" description="Helical" evidence="1">
    <location>
        <begin position="173"/>
        <end position="192"/>
    </location>
</feature>
<feature type="transmembrane region" description="Helical" evidence="1">
    <location>
        <begin position="322"/>
        <end position="349"/>
    </location>
</feature>
<evidence type="ECO:0000313" key="2">
    <source>
        <dbReference type="EMBL" id="SIQ32435.1"/>
    </source>
</evidence>
<dbReference type="RefSeq" id="WP_029312814.1">
    <property type="nucleotide sequence ID" value="NZ_FTNE01000003.1"/>
</dbReference>
<reference evidence="2 3" key="1">
    <citation type="submission" date="2017-01" db="EMBL/GenBank/DDBJ databases">
        <authorList>
            <person name="Varghese N."/>
            <person name="Submissions S."/>
        </authorList>
    </citation>
    <scope>NUCLEOTIDE SEQUENCE [LARGE SCALE GENOMIC DNA]</scope>
    <source>
        <strain evidence="2 3">ATCC 35905</strain>
    </source>
</reference>
<feature type="transmembrane region" description="Helical" evidence="1">
    <location>
        <begin position="89"/>
        <end position="113"/>
    </location>
</feature>
<feature type="transmembrane region" description="Helical" evidence="1">
    <location>
        <begin position="239"/>
        <end position="260"/>
    </location>
</feature>
<sequence length="446" mass="45140">MMLLSRLIATLIDIAALLGMAAALALLAPVLRAVHDGVAPPRWRQAWDDLVKLSRKRRLRPGFASPLYPAWPVIAVTASGAALLVVPGFAFGLITAPLATVPLLAGLLALALGARLAAWLESGEGGRGARAAGAALRLAIGLVVWLVVLGALAVRAGSDRLDAIGGLLAATPANTALVLLAGIALALTLGCYELDDPADYAGPERALFRIEAMLRRIVLLAIVLDMIAPVPMADAGLAATWPVGLLTWIIKAGVLGLILIWLAPRRFAIRLGVAAAIGCLVVMLVQAVAVPTLLIAGGGVLVLAGLIGLIRRGAVLEAAGCVQLGVASLGFGLGATDGALLILVTIALARLAGGTFASAGLIALLALPPFGAFAGDVAVLRAAFRLDIGLGGVVLAAVVLTAAIALARQPPARFTMPPARRAVPAALLLLAAAALGLLPWLIALPA</sequence>
<keyword evidence="1" id="KW-1133">Transmembrane helix</keyword>
<keyword evidence="1" id="KW-0812">Transmembrane</keyword>
<protein>
    <submittedName>
        <fullName evidence="2">Formate hydrogenlyase subunit 4</fullName>
    </submittedName>
</protein>
<feature type="transmembrane region" description="Helical" evidence="1">
    <location>
        <begin position="355"/>
        <end position="374"/>
    </location>
</feature>
<feature type="transmembrane region" description="Helical" evidence="1">
    <location>
        <begin position="293"/>
        <end position="310"/>
    </location>
</feature>
<feature type="transmembrane region" description="Helical" evidence="1">
    <location>
        <begin position="386"/>
        <end position="407"/>
    </location>
</feature>
<name>A0A8G2CJV4_ACIRU</name>
<dbReference type="GO" id="GO:0016829">
    <property type="term" value="F:lyase activity"/>
    <property type="evidence" value="ECO:0007669"/>
    <property type="project" value="UniProtKB-KW"/>
</dbReference>
<keyword evidence="3" id="KW-1185">Reference proteome</keyword>
<feature type="transmembrane region" description="Helical" evidence="1">
    <location>
        <begin position="422"/>
        <end position="444"/>
    </location>
</feature>
<keyword evidence="1" id="KW-0472">Membrane</keyword>
<dbReference type="AlphaFoldDB" id="A0A8G2CJV4"/>
<dbReference type="EMBL" id="FTNE01000003">
    <property type="protein sequence ID" value="SIQ32435.1"/>
    <property type="molecule type" value="Genomic_DNA"/>
</dbReference>